<dbReference type="RefSeq" id="WP_346753442.1">
    <property type="nucleotide sequence ID" value="NZ_JAUJEA010000007.1"/>
</dbReference>
<protein>
    <submittedName>
        <fullName evidence="1">DUF3500 domain-containing protein</fullName>
    </submittedName>
</protein>
<accession>A0ABT8KRP3</accession>
<name>A0ABT8KRP3_9BACT</name>
<dbReference type="PANTHER" id="PTHR37489">
    <property type="entry name" value="DUF3500 DOMAIN-CONTAINING PROTEIN"/>
    <property type="match status" value="1"/>
</dbReference>
<dbReference type="PANTHER" id="PTHR37489:SF1">
    <property type="entry name" value="DUF3500 DOMAIN-CONTAINING PROTEIN"/>
    <property type="match status" value="1"/>
</dbReference>
<evidence type="ECO:0000313" key="2">
    <source>
        <dbReference type="Proteomes" id="UP001172082"/>
    </source>
</evidence>
<gene>
    <name evidence="1" type="ORF">QQ008_18675</name>
</gene>
<proteinExistence type="predicted"/>
<comment type="caution">
    <text evidence="1">The sequence shown here is derived from an EMBL/GenBank/DDBJ whole genome shotgun (WGS) entry which is preliminary data.</text>
</comment>
<dbReference type="InterPro" id="IPR021889">
    <property type="entry name" value="DUF3500"/>
</dbReference>
<dbReference type="EMBL" id="JAUJEA010000007">
    <property type="protein sequence ID" value="MDN5203419.1"/>
    <property type="molecule type" value="Genomic_DNA"/>
</dbReference>
<reference evidence="1" key="1">
    <citation type="submission" date="2023-06" db="EMBL/GenBank/DDBJ databases">
        <title>Genomic of Parafulvivirga corallium.</title>
        <authorList>
            <person name="Wang G."/>
        </authorList>
    </citation>
    <scope>NUCLEOTIDE SEQUENCE</scope>
    <source>
        <strain evidence="1">BMA10</strain>
    </source>
</reference>
<keyword evidence="2" id="KW-1185">Reference proteome</keyword>
<dbReference type="Proteomes" id="UP001172082">
    <property type="component" value="Unassembled WGS sequence"/>
</dbReference>
<organism evidence="1 2">
    <name type="scientific">Splendidivirga corallicola</name>
    <dbReference type="NCBI Taxonomy" id="3051826"/>
    <lineage>
        <taxon>Bacteria</taxon>
        <taxon>Pseudomonadati</taxon>
        <taxon>Bacteroidota</taxon>
        <taxon>Cytophagia</taxon>
        <taxon>Cytophagales</taxon>
        <taxon>Splendidivirgaceae</taxon>
        <taxon>Splendidivirga</taxon>
    </lineage>
</organism>
<dbReference type="Pfam" id="PF12006">
    <property type="entry name" value="DUF3500"/>
    <property type="match status" value="1"/>
</dbReference>
<sequence>MKASLIPASILLTVLTSIQYTFPDQKKIQASHGSHGMVEAAQQFLTSLEDNQKKKAYFNFKEEERYNWHFIPKTRKGLSFEEMDPTQRKKLTELLRTGLSAKGYDKARAIMNLELVLREIEGRGDNDRRRHPELYYLAIFGSPSNETPWGWRFEGHHLSLNFTFVKGEASVTPAFIGANPAKVRSGKWKGTQVLKEEEDLARALINTLTTDQRKKAIFDVKAPQDIITGVARKAELKKMSGLPLSDMNSSQKELLLQLLNVYLGNIEEDIALKRLKSIKDHNIALLHFAWAGSTEVGKPHYYRIHGPSILIEYDNTQNDANHIHTVFRDYENDFGEDLLHKHYKEHDHD</sequence>
<evidence type="ECO:0000313" key="1">
    <source>
        <dbReference type="EMBL" id="MDN5203419.1"/>
    </source>
</evidence>